<dbReference type="AlphaFoldDB" id="A0A0A0L9I3"/>
<gene>
    <name evidence="1" type="ORF">Csa_3G651690</name>
</gene>
<organism evidence="1 2">
    <name type="scientific">Cucumis sativus</name>
    <name type="common">Cucumber</name>
    <dbReference type="NCBI Taxonomy" id="3659"/>
    <lineage>
        <taxon>Eukaryota</taxon>
        <taxon>Viridiplantae</taxon>
        <taxon>Streptophyta</taxon>
        <taxon>Embryophyta</taxon>
        <taxon>Tracheophyta</taxon>
        <taxon>Spermatophyta</taxon>
        <taxon>Magnoliopsida</taxon>
        <taxon>eudicotyledons</taxon>
        <taxon>Gunneridae</taxon>
        <taxon>Pentapetalae</taxon>
        <taxon>rosids</taxon>
        <taxon>fabids</taxon>
        <taxon>Cucurbitales</taxon>
        <taxon>Cucurbitaceae</taxon>
        <taxon>Benincaseae</taxon>
        <taxon>Cucumis</taxon>
    </lineage>
</organism>
<keyword evidence="2" id="KW-1185">Reference proteome</keyword>
<reference evidence="1 2" key="2">
    <citation type="journal article" date="2009" name="PLoS ONE">
        <title>An integrated genetic and cytogenetic map of the cucumber genome.</title>
        <authorList>
            <person name="Ren Y."/>
            <person name="Zhang Z."/>
            <person name="Liu J."/>
            <person name="Staub J.E."/>
            <person name="Han Y."/>
            <person name="Cheng Z."/>
            <person name="Li X."/>
            <person name="Lu J."/>
            <person name="Miao H."/>
            <person name="Kang H."/>
            <person name="Xie B."/>
            <person name="Gu X."/>
            <person name="Wang X."/>
            <person name="Du Y."/>
            <person name="Jin W."/>
            <person name="Huang S."/>
        </authorList>
    </citation>
    <scope>NUCLEOTIDE SEQUENCE [LARGE SCALE GENOMIC DNA]</scope>
    <source>
        <strain evidence="2">cv. 9930</strain>
    </source>
</reference>
<proteinExistence type="predicted"/>
<evidence type="ECO:0000313" key="1">
    <source>
        <dbReference type="EMBL" id="KGN58483.1"/>
    </source>
</evidence>
<dbReference type="Gramene" id="KGN58483">
    <property type="protein sequence ID" value="KGN58483"/>
    <property type="gene ID" value="Csa_3G651690"/>
</dbReference>
<name>A0A0A0L9I3_CUCSA</name>
<dbReference type="Proteomes" id="UP000029981">
    <property type="component" value="Chromosome 3"/>
</dbReference>
<sequence length="79" mass="8771">MYFHFGPGMHPLASTVSMCSSNFTSFPALQELNPNLQAFPFAGVLKLASHSHLRFVGLIPFCVFFTLEVGNPEWAKLLI</sequence>
<dbReference type="EMBL" id="CM002924">
    <property type="protein sequence ID" value="KGN58483.1"/>
    <property type="molecule type" value="Genomic_DNA"/>
</dbReference>
<protein>
    <submittedName>
        <fullName evidence="1">Uncharacterized protein</fullName>
    </submittedName>
</protein>
<evidence type="ECO:0000313" key="2">
    <source>
        <dbReference type="Proteomes" id="UP000029981"/>
    </source>
</evidence>
<reference evidence="1 2" key="4">
    <citation type="journal article" date="2011" name="BMC Genomics">
        <title>RNA-Seq improves annotation of protein-coding genes in the cucumber genome.</title>
        <authorList>
            <person name="Li Z."/>
            <person name="Zhang Z."/>
            <person name="Yan P."/>
            <person name="Huang S."/>
            <person name="Fei Z."/>
            <person name="Lin K."/>
        </authorList>
    </citation>
    <scope>NUCLEOTIDE SEQUENCE [LARGE SCALE GENOMIC DNA]</scope>
    <source>
        <strain evidence="2">cv. 9930</strain>
    </source>
</reference>
<reference evidence="1 2" key="3">
    <citation type="journal article" date="2010" name="BMC Genomics">
        <title>Transcriptome sequencing and comparative analysis of cucumber flowers with different sex types.</title>
        <authorList>
            <person name="Guo S."/>
            <person name="Zheng Y."/>
            <person name="Joung J.G."/>
            <person name="Liu S."/>
            <person name="Zhang Z."/>
            <person name="Crasta O.R."/>
            <person name="Sobral B.W."/>
            <person name="Xu Y."/>
            <person name="Huang S."/>
            <person name="Fei Z."/>
        </authorList>
    </citation>
    <scope>NUCLEOTIDE SEQUENCE [LARGE SCALE GENOMIC DNA]</scope>
    <source>
        <strain evidence="2">cv. 9930</strain>
    </source>
</reference>
<reference evidence="1 2" key="1">
    <citation type="journal article" date="2009" name="Nat. Genet.">
        <title>The genome of the cucumber, Cucumis sativus L.</title>
        <authorList>
            <person name="Huang S."/>
            <person name="Li R."/>
            <person name="Zhang Z."/>
            <person name="Li L."/>
            <person name="Gu X."/>
            <person name="Fan W."/>
            <person name="Lucas W.J."/>
            <person name="Wang X."/>
            <person name="Xie B."/>
            <person name="Ni P."/>
            <person name="Ren Y."/>
            <person name="Zhu H."/>
            <person name="Li J."/>
            <person name="Lin K."/>
            <person name="Jin W."/>
            <person name="Fei Z."/>
            <person name="Li G."/>
            <person name="Staub J."/>
            <person name="Kilian A."/>
            <person name="van der Vossen E.A."/>
            <person name="Wu Y."/>
            <person name="Guo J."/>
            <person name="He J."/>
            <person name="Jia Z."/>
            <person name="Ren Y."/>
            <person name="Tian G."/>
            <person name="Lu Y."/>
            <person name="Ruan J."/>
            <person name="Qian W."/>
            <person name="Wang M."/>
            <person name="Huang Q."/>
            <person name="Li B."/>
            <person name="Xuan Z."/>
            <person name="Cao J."/>
            <person name="Asan"/>
            <person name="Wu Z."/>
            <person name="Zhang J."/>
            <person name="Cai Q."/>
            <person name="Bai Y."/>
            <person name="Zhao B."/>
            <person name="Han Y."/>
            <person name="Li Y."/>
            <person name="Li X."/>
            <person name="Wang S."/>
            <person name="Shi Q."/>
            <person name="Liu S."/>
            <person name="Cho W.K."/>
            <person name="Kim J.Y."/>
            <person name="Xu Y."/>
            <person name="Heller-Uszynska K."/>
            <person name="Miao H."/>
            <person name="Cheng Z."/>
            <person name="Zhang S."/>
            <person name="Wu J."/>
            <person name="Yang Y."/>
            <person name="Kang H."/>
            <person name="Li M."/>
            <person name="Liang H."/>
            <person name="Ren X."/>
            <person name="Shi Z."/>
            <person name="Wen M."/>
            <person name="Jian M."/>
            <person name="Yang H."/>
            <person name="Zhang G."/>
            <person name="Yang Z."/>
            <person name="Chen R."/>
            <person name="Liu S."/>
            <person name="Li J."/>
            <person name="Ma L."/>
            <person name="Liu H."/>
            <person name="Zhou Y."/>
            <person name="Zhao J."/>
            <person name="Fang X."/>
            <person name="Li G."/>
            <person name="Fang L."/>
            <person name="Li Y."/>
            <person name="Liu D."/>
            <person name="Zheng H."/>
            <person name="Zhang Y."/>
            <person name="Qin N."/>
            <person name="Li Z."/>
            <person name="Yang G."/>
            <person name="Yang S."/>
            <person name="Bolund L."/>
            <person name="Kristiansen K."/>
            <person name="Zheng H."/>
            <person name="Li S."/>
            <person name="Zhang X."/>
            <person name="Yang H."/>
            <person name="Wang J."/>
            <person name="Sun R."/>
            <person name="Zhang B."/>
            <person name="Jiang S."/>
            <person name="Wang J."/>
            <person name="Du Y."/>
            <person name="Li S."/>
        </authorList>
    </citation>
    <scope>NUCLEOTIDE SEQUENCE [LARGE SCALE GENOMIC DNA]</scope>
    <source>
        <strain evidence="2">cv. 9930</strain>
    </source>
</reference>
<accession>A0A0A0L9I3</accession>